<keyword evidence="5 8" id="KW-0479">Metal-binding</keyword>
<feature type="region of interest" description="Disordered" evidence="9">
    <location>
        <begin position="42"/>
        <end position="61"/>
    </location>
</feature>
<dbReference type="EMBL" id="JAQIOY010000007">
    <property type="protein sequence ID" value="MDA7426139.1"/>
    <property type="molecule type" value="Genomic_DNA"/>
</dbReference>
<keyword evidence="2" id="KW-0813">Transport</keyword>
<reference evidence="11 12" key="1">
    <citation type="submission" date="2023-01" db="EMBL/GenBank/DDBJ databases">
        <title>Thalassococcus onchidii sp. nov., isolated from a marine invertebrate from the South China Sea.</title>
        <authorList>
            <person name="Xu S."/>
            <person name="Liu Z."/>
            <person name="Xu Y."/>
        </authorList>
    </citation>
    <scope>NUCLEOTIDE SEQUENCE [LARGE SCALE GENOMIC DNA]</scope>
    <source>
        <strain evidence="11 12">KCTC 32084</strain>
    </source>
</reference>
<keyword evidence="6" id="KW-0249">Electron transport</keyword>
<dbReference type="Gene3D" id="1.10.760.10">
    <property type="entry name" value="Cytochrome c-like domain"/>
    <property type="match status" value="1"/>
</dbReference>
<dbReference type="PANTHER" id="PTHR35008:SF4">
    <property type="entry name" value="BLL4482 PROTEIN"/>
    <property type="match status" value="1"/>
</dbReference>
<gene>
    <name evidence="11" type="ORF">PFY00_15495</name>
</gene>
<keyword evidence="3 8" id="KW-0349">Heme</keyword>
<evidence type="ECO:0000256" key="8">
    <source>
        <dbReference type="PROSITE-ProRule" id="PRU00433"/>
    </source>
</evidence>
<dbReference type="InterPro" id="IPR036909">
    <property type="entry name" value="Cyt_c-like_dom_sf"/>
</dbReference>
<evidence type="ECO:0000256" key="9">
    <source>
        <dbReference type="SAM" id="MobiDB-lite"/>
    </source>
</evidence>
<dbReference type="PANTHER" id="PTHR35008">
    <property type="entry name" value="BLL4482 PROTEIN-RELATED"/>
    <property type="match status" value="1"/>
</dbReference>
<evidence type="ECO:0000256" key="3">
    <source>
        <dbReference type="ARBA" id="ARBA00022617"/>
    </source>
</evidence>
<dbReference type="InterPro" id="IPR008168">
    <property type="entry name" value="Cyt_C_IC"/>
</dbReference>
<protein>
    <submittedName>
        <fullName evidence="11">Cytochrome c</fullName>
    </submittedName>
</protein>
<evidence type="ECO:0000256" key="4">
    <source>
        <dbReference type="ARBA" id="ARBA00022660"/>
    </source>
</evidence>
<comment type="cofactor">
    <cofactor evidence="1">
        <name>heme c</name>
        <dbReference type="ChEBI" id="CHEBI:61717"/>
    </cofactor>
</comment>
<comment type="caution">
    <text evidence="11">The sequence shown here is derived from an EMBL/GenBank/DDBJ whole genome shotgun (WGS) entry which is preliminary data.</text>
</comment>
<evidence type="ECO:0000256" key="2">
    <source>
        <dbReference type="ARBA" id="ARBA00022448"/>
    </source>
</evidence>
<evidence type="ECO:0000256" key="7">
    <source>
        <dbReference type="ARBA" id="ARBA00023004"/>
    </source>
</evidence>
<dbReference type="Pfam" id="PF00034">
    <property type="entry name" value="Cytochrom_C"/>
    <property type="match status" value="1"/>
</dbReference>
<organism evidence="11 12">
    <name type="scientific">Thalassococcus lentus</name>
    <dbReference type="NCBI Taxonomy" id="1210524"/>
    <lineage>
        <taxon>Bacteria</taxon>
        <taxon>Pseudomonadati</taxon>
        <taxon>Pseudomonadota</taxon>
        <taxon>Alphaproteobacteria</taxon>
        <taxon>Rhodobacterales</taxon>
        <taxon>Roseobacteraceae</taxon>
        <taxon>Thalassococcus</taxon>
    </lineage>
</organism>
<evidence type="ECO:0000256" key="1">
    <source>
        <dbReference type="ARBA" id="ARBA00001926"/>
    </source>
</evidence>
<dbReference type="SUPFAM" id="SSF46626">
    <property type="entry name" value="Cytochrome c"/>
    <property type="match status" value="1"/>
</dbReference>
<dbReference type="Proteomes" id="UP001210720">
    <property type="component" value="Unassembled WGS sequence"/>
</dbReference>
<evidence type="ECO:0000259" key="10">
    <source>
        <dbReference type="PROSITE" id="PS51007"/>
    </source>
</evidence>
<feature type="domain" description="Cytochrome c" evidence="10">
    <location>
        <begin position="18"/>
        <end position="120"/>
    </location>
</feature>
<dbReference type="InterPro" id="IPR051459">
    <property type="entry name" value="Cytochrome_c-type_DH"/>
</dbReference>
<dbReference type="PROSITE" id="PS51007">
    <property type="entry name" value="CYTC"/>
    <property type="match status" value="1"/>
</dbReference>
<evidence type="ECO:0000313" key="11">
    <source>
        <dbReference type="EMBL" id="MDA7426139.1"/>
    </source>
</evidence>
<dbReference type="PRINTS" id="PR00605">
    <property type="entry name" value="CYTCHROMECIC"/>
</dbReference>
<sequence length="136" mass="14773">MALAGTNAAHAGHELDGRDLVAGKTLYADNCAACHGADLEGAPDWQVPDENGVLPAPPHDETGHTWHHSNVQNFDYTKLGGAKIVERMGLSSFTSGMPGFEGQLTDDEIWNILAFIHSNWPEDIQALHQTRNPPHE</sequence>
<evidence type="ECO:0000256" key="6">
    <source>
        <dbReference type="ARBA" id="ARBA00022982"/>
    </source>
</evidence>
<name>A0ABT4XVZ8_9RHOB</name>
<accession>A0ABT4XVZ8</accession>
<evidence type="ECO:0000256" key="5">
    <source>
        <dbReference type="ARBA" id="ARBA00022723"/>
    </source>
</evidence>
<keyword evidence="12" id="KW-1185">Reference proteome</keyword>
<keyword evidence="4" id="KW-0679">Respiratory chain</keyword>
<evidence type="ECO:0000313" key="12">
    <source>
        <dbReference type="Proteomes" id="UP001210720"/>
    </source>
</evidence>
<dbReference type="InterPro" id="IPR009056">
    <property type="entry name" value="Cyt_c-like_dom"/>
</dbReference>
<keyword evidence="7 8" id="KW-0408">Iron</keyword>
<proteinExistence type="predicted"/>